<accession>A0A1I7KCF5</accession>
<evidence type="ECO:0008006" key="3">
    <source>
        <dbReference type="Google" id="ProtNLM"/>
    </source>
</evidence>
<dbReference type="EMBL" id="FPBJ01000054">
    <property type="protein sequence ID" value="SFU95085.1"/>
    <property type="molecule type" value="Genomic_DNA"/>
</dbReference>
<reference evidence="2" key="1">
    <citation type="submission" date="2016-10" db="EMBL/GenBank/DDBJ databases">
        <authorList>
            <person name="Varghese N."/>
            <person name="Submissions S."/>
        </authorList>
    </citation>
    <scope>NUCLEOTIDE SEQUENCE [LARGE SCALE GENOMIC DNA]</scope>
    <source>
        <strain evidence="2">DSM 18168</strain>
    </source>
</reference>
<proteinExistence type="predicted"/>
<evidence type="ECO:0000313" key="2">
    <source>
        <dbReference type="Proteomes" id="UP000242496"/>
    </source>
</evidence>
<name>A0A1I7KCF5_9GAMM</name>
<keyword evidence="2" id="KW-1185">Reference proteome</keyword>
<evidence type="ECO:0000313" key="1">
    <source>
        <dbReference type="EMBL" id="SFU95085.1"/>
    </source>
</evidence>
<organism evidence="1 2">
    <name type="scientific">Xenorhabdus koppenhoeferi</name>
    <dbReference type="NCBI Taxonomy" id="351659"/>
    <lineage>
        <taxon>Bacteria</taxon>
        <taxon>Pseudomonadati</taxon>
        <taxon>Pseudomonadota</taxon>
        <taxon>Gammaproteobacteria</taxon>
        <taxon>Enterobacterales</taxon>
        <taxon>Morganellaceae</taxon>
        <taxon>Xenorhabdus</taxon>
    </lineage>
</organism>
<dbReference type="Proteomes" id="UP000242496">
    <property type="component" value="Unassembled WGS sequence"/>
</dbReference>
<protein>
    <recommendedName>
        <fullName evidence="3">Transposase</fullName>
    </recommendedName>
</protein>
<dbReference type="AlphaFoldDB" id="A0A1I7KCF5"/>
<gene>
    <name evidence="1" type="ORF">SAMN05421784_15410</name>
</gene>
<sequence length="30" mass="3513">MQRRFSSEFKLASALLVLEHNYSIAEYVLP</sequence>